<dbReference type="OrthoDB" id="2826497at2"/>
<dbReference type="AlphaFoldDB" id="A0A417YWZ5"/>
<feature type="signal peptide" evidence="1">
    <location>
        <begin position="1"/>
        <end position="21"/>
    </location>
</feature>
<evidence type="ECO:0000313" key="2">
    <source>
        <dbReference type="EMBL" id="RHW42010.1"/>
    </source>
</evidence>
<name>A0A417YWZ5_9BACI</name>
<keyword evidence="1" id="KW-0732">Signal</keyword>
<evidence type="ECO:0000256" key="1">
    <source>
        <dbReference type="SAM" id="SignalP"/>
    </source>
</evidence>
<comment type="caution">
    <text evidence="2">The sequence shown here is derived from an EMBL/GenBank/DDBJ whole genome shotgun (WGS) entry which is preliminary data.</text>
</comment>
<organism evidence="2 3">
    <name type="scientific">Neobacillus notoginsengisoli</name>
    <dbReference type="NCBI Taxonomy" id="1578198"/>
    <lineage>
        <taxon>Bacteria</taxon>
        <taxon>Bacillati</taxon>
        <taxon>Bacillota</taxon>
        <taxon>Bacilli</taxon>
        <taxon>Bacillales</taxon>
        <taxon>Bacillaceae</taxon>
        <taxon>Neobacillus</taxon>
    </lineage>
</organism>
<protein>
    <submittedName>
        <fullName evidence="2">Uncharacterized protein</fullName>
    </submittedName>
</protein>
<dbReference type="EMBL" id="QWEG01000003">
    <property type="protein sequence ID" value="RHW42010.1"/>
    <property type="molecule type" value="Genomic_DNA"/>
</dbReference>
<reference evidence="2 3" key="1">
    <citation type="journal article" date="2017" name="Int. J. Syst. Evol. Microbiol.">
        <title>Bacillus notoginsengisoli sp. nov., a novel bacterium isolated from the rhizosphere of Panax notoginseng.</title>
        <authorList>
            <person name="Zhang M.Y."/>
            <person name="Cheng J."/>
            <person name="Cai Y."/>
            <person name="Zhang T.Y."/>
            <person name="Wu Y.Y."/>
            <person name="Manikprabhu D."/>
            <person name="Li W.J."/>
            <person name="Zhang Y.X."/>
        </authorList>
    </citation>
    <scope>NUCLEOTIDE SEQUENCE [LARGE SCALE GENOMIC DNA]</scope>
    <source>
        <strain evidence="2 3">JCM 30743</strain>
    </source>
</reference>
<sequence length="348" mass="40118">MKKYILPLAILMVSVFFLNQAIEPKEKKEPAKEANTIPIPDIMSYFSKEKTNLIRKSDSKRKLTDKEINKAANKVKPLEVNPYEIITFAFFPDEKPDLSVTEWDAKTGEERIPVDNGYFGFVYPSGLKTILVRAKWNDGKAAIYVAKVHVNKMYSYQELLSANLNHFTVMGFFDSQAHKREMPTKVESLYDISQREGTLESLKVDYPELDIRKLPAYYIFQYGKPFFVTNDSEELKTYLNQEKVLIFEGKSENWEAQLAIYQKLGNGKLHLTIRYIKNEDKPVEPFTFFITGPSSLRVEGTLDVNEREIADMLVPMDVHVSENDSITCKIIFAGKEEEIILKYMNDGN</sequence>
<proteinExistence type="predicted"/>
<evidence type="ECO:0000313" key="3">
    <source>
        <dbReference type="Proteomes" id="UP000284416"/>
    </source>
</evidence>
<feature type="chain" id="PRO_5019263953" evidence="1">
    <location>
        <begin position="22"/>
        <end position="348"/>
    </location>
</feature>
<accession>A0A417YWZ5</accession>
<dbReference type="RefSeq" id="WP_118919665.1">
    <property type="nucleotide sequence ID" value="NZ_QWEG01000003.1"/>
</dbReference>
<keyword evidence="3" id="KW-1185">Reference proteome</keyword>
<gene>
    <name evidence="2" type="ORF">D1B31_05030</name>
</gene>
<dbReference type="Proteomes" id="UP000284416">
    <property type="component" value="Unassembled WGS sequence"/>
</dbReference>